<evidence type="ECO:0000256" key="5">
    <source>
        <dbReference type="ARBA" id="ARBA00018266"/>
    </source>
</evidence>
<dbReference type="Proteomes" id="UP000249799">
    <property type="component" value="Chromosome"/>
</dbReference>
<comment type="catalytic activity">
    <reaction evidence="10 15">
        <text>2'-deoxycytidine + H2O + H(+) = 2'-deoxyuridine + NH4(+)</text>
        <dbReference type="Rhea" id="RHEA:13433"/>
        <dbReference type="ChEBI" id="CHEBI:15377"/>
        <dbReference type="ChEBI" id="CHEBI:15378"/>
        <dbReference type="ChEBI" id="CHEBI:15698"/>
        <dbReference type="ChEBI" id="CHEBI:16450"/>
        <dbReference type="ChEBI" id="CHEBI:28938"/>
        <dbReference type="EC" id="3.5.4.5"/>
    </reaction>
</comment>
<evidence type="ECO:0000256" key="12">
    <source>
        <dbReference type="PIRSR" id="PIRSR606262-1"/>
    </source>
</evidence>
<protein>
    <recommendedName>
        <fullName evidence="5 15">Cytidine deaminase</fullName>
        <ecNumber evidence="4 15">3.5.4.5</ecNumber>
    </recommendedName>
    <alternativeName>
        <fullName evidence="9 15">Cytidine aminohydrolase</fullName>
    </alternativeName>
</protein>
<dbReference type="FunFam" id="3.40.140.10:FF:000008">
    <property type="entry name" value="Cytidine deaminase"/>
    <property type="match status" value="1"/>
</dbReference>
<dbReference type="EMBL" id="CP030032">
    <property type="protein sequence ID" value="AWV90801.1"/>
    <property type="molecule type" value="Genomic_DNA"/>
</dbReference>
<dbReference type="CDD" id="cd01283">
    <property type="entry name" value="cytidine_deaminase"/>
    <property type="match status" value="1"/>
</dbReference>
<dbReference type="GO" id="GO:0072527">
    <property type="term" value="P:pyrimidine-containing compound metabolic process"/>
    <property type="evidence" value="ECO:0007669"/>
    <property type="project" value="UniProtKB-ARBA"/>
</dbReference>
<evidence type="ECO:0000256" key="2">
    <source>
        <dbReference type="ARBA" id="ARBA00003949"/>
    </source>
</evidence>
<comment type="cofactor">
    <cofactor evidence="1 14 15">
        <name>Zn(2+)</name>
        <dbReference type="ChEBI" id="CHEBI:29105"/>
    </cofactor>
</comment>
<feature type="binding site" evidence="14">
    <location>
        <position position="99"/>
    </location>
    <ligand>
        <name>Zn(2+)</name>
        <dbReference type="ChEBI" id="CHEBI:29105"/>
        <note>catalytic</note>
    </ligand>
</feature>
<dbReference type="GO" id="GO:0042802">
    <property type="term" value="F:identical protein binding"/>
    <property type="evidence" value="ECO:0007669"/>
    <property type="project" value="UniProtKB-ARBA"/>
</dbReference>
<evidence type="ECO:0000313" key="17">
    <source>
        <dbReference type="Proteomes" id="UP000249799"/>
    </source>
</evidence>
<dbReference type="InterPro" id="IPR016193">
    <property type="entry name" value="Cytidine_deaminase-like"/>
</dbReference>
<dbReference type="RefSeq" id="WP_111336463.1">
    <property type="nucleotide sequence ID" value="NZ_CP030032.1"/>
</dbReference>
<organism evidence="16 17">
    <name type="scientific">Bradymonas sediminis</name>
    <dbReference type="NCBI Taxonomy" id="1548548"/>
    <lineage>
        <taxon>Bacteria</taxon>
        <taxon>Deltaproteobacteria</taxon>
        <taxon>Bradymonadales</taxon>
        <taxon>Bradymonadaceae</taxon>
        <taxon>Bradymonas</taxon>
    </lineage>
</organism>
<dbReference type="GO" id="GO:0008270">
    <property type="term" value="F:zinc ion binding"/>
    <property type="evidence" value="ECO:0007669"/>
    <property type="project" value="UniProtKB-UniRule"/>
</dbReference>
<evidence type="ECO:0000256" key="3">
    <source>
        <dbReference type="ARBA" id="ARBA00006576"/>
    </source>
</evidence>
<evidence type="ECO:0000256" key="14">
    <source>
        <dbReference type="PIRSR" id="PIRSR606262-3"/>
    </source>
</evidence>
<dbReference type="EC" id="3.5.4.5" evidence="4 15"/>
<dbReference type="InterPro" id="IPR006262">
    <property type="entry name" value="Cyt_deam_tetra"/>
</dbReference>
<sequence>MADRQNSTSQISEQTWDALYKAAAEARERAYAPYSEFLVGAALLMESGDIYAGGNVENASYGATICAERSAICSAVAGGARRASALLVITDTEQPAAPCGICRQVLSEFSDDLPIMMANTQGQRVPTSLDALLPFRFGKADLDK</sequence>
<comment type="catalytic activity">
    <reaction evidence="11 15">
        <text>cytidine + H2O + H(+) = uridine + NH4(+)</text>
        <dbReference type="Rhea" id="RHEA:16069"/>
        <dbReference type="ChEBI" id="CHEBI:15377"/>
        <dbReference type="ChEBI" id="CHEBI:15378"/>
        <dbReference type="ChEBI" id="CHEBI:16704"/>
        <dbReference type="ChEBI" id="CHEBI:17562"/>
        <dbReference type="ChEBI" id="CHEBI:28938"/>
        <dbReference type="EC" id="3.5.4.5"/>
    </reaction>
</comment>
<evidence type="ECO:0000313" key="16">
    <source>
        <dbReference type="EMBL" id="AWV90801.1"/>
    </source>
</evidence>
<evidence type="ECO:0000256" key="7">
    <source>
        <dbReference type="ARBA" id="ARBA00022801"/>
    </source>
</evidence>
<evidence type="ECO:0000256" key="8">
    <source>
        <dbReference type="ARBA" id="ARBA00022833"/>
    </source>
</evidence>
<name>A0A2Z4FP34_9DELT</name>
<dbReference type="InterPro" id="IPR002125">
    <property type="entry name" value="CMP_dCMP_dom"/>
</dbReference>
<evidence type="ECO:0000256" key="15">
    <source>
        <dbReference type="RuleBase" id="RU364006"/>
    </source>
</evidence>
<evidence type="ECO:0000256" key="9">
    <source>
        <dbReference type="ARBA" id="ARBA00032005"/>
    </source>
</evidence>
<dbReference type="PANTHER" id="PTHR11644:SF2">
    <property type="entry name" value="CYTIDINE DEAMINASE"/>
    <property type="match status" value="1"/>
</dbReference>
<dbReference type="NCBIfam" id="NF004064">
    <property type="entry name" value="PRK05578.1"/>
    <property type="match status" value="1"/>
</dbReference>
<evidence type="ECO:0000256" key="11">
    <source>
        <dbReference type="ARBA" id="ARBA00049558"/>
    </source>
</evidence>
<accession>A0A2Z4FP34</accession>
<dbReference type="InterPro" id="IPR050202">
    <property type="entry name" value="Cyt/Deoxycyt_deaminase"/>
</dbReference>
<feature type="binding site" evidence="13">
    <location>
        <begin position="55"/>
        <end position="61"/>
    </location>
    <ligand>
        <name>substrate</name>
    </ligand>
</feature>
<reference evidence="16 17" key="1">
    <citation type="submission" date="2018-06" db="EMBL/GenBank/DDBJ databases">
        <title>Lujinxingia sediminis gen. nov. sp. nov., a new facultative anaerobic member of the class Deltaproteobacteria, and proposal of Lujinxingaceae fam. nov.</title>
        <authorList>
            <person name="Guo L.-Y."/>
            <person name="Li C.-M."/>
            <person name="Wang S."/>
            <person name="Du Z.-J."/>
        </authorList>
    </citation>
    <scope>NUCLEOTIDE SEQUENCE [LARGE SCALE GENOMIC DNA]</scope>
    <source>
        <strain evidence="16 17">FA350</strain>
    </source>
</reference>
<dbReference type="Pfam" id="PF00383">
    <property type="entry name" value="dCMP_cyt_deam_1"/>
    <property type="match status" value="1"/>
</dbReference>
<dbReference type="SUPFAM" id="SSF53927">
    <property type="entry name" value="Cytidine deaminase-like"/>
    <property type="match status" value="1"/>
</dbReference>
<dbReference type="AlphaFoldDB" id="A0A2Z4FP34"/>
<dbReference type="InterPro" id="IPR016192">
    <property type="entry name" value="APOBEC/CMP_deaminase_Zn-bd"/>
</dbReference>
<proteinExistence type="inferred from homology"/>
<evidence type="ECO:0000256" key="4">
    <source>
        <dbReference type="ARBA" id="ARBA00012783"/>
    </source>
</evidence>
<evidence type="ECO:0000256" key="1">
    <source>
        <dbReference type="ARBA" id="ARBA00001947"/>
    </source>
</evidence>
<keyword evidence="6 14" id="KW-0479">Metal-binding</keyword>
<evidence type="ECO:0000256" key="6">
    <source>
        <dbReference type="ARBA" id="ARBA00022723"/>
    </source>
</evidence>
<dbReference type="GO" id="GO:0005829">
    <property type="term" value="C:cytosol"/>
    <property type="evidence" value="ECO:0007669"/>
    <property type="project" value="TreeGrafter"/>
</dbReference>
<dbReference type="PANTHER" id="PTHR11644">
    <property type="entry name" value="CYTIDINE DEAMINASE"/>
    <property type="match status" value="1"/>
</dbReference>
<gene>
    <name evidence="16" type="primary">cdd</name>
    <name evidence="16" type="ORF">DN745_16340</name>
</gene>
<evidence type="ECO:0000256" key="10">
    <source>
        <dbReference type="ARBA" id="ARBA00049252"/>
    </source>
</evidence>
<dbReference type="NCBIfam" id="TIGR01354">
    <property type="entry name" value="cyt_deam_tetra"/>
    <property type="match status" value="1"/>
</dbReference>
<dbReference type="GO" id="GO:0004126">
    <property type="term" value="F:cytidine deaminase activity"/>
    <property type="evidence" value="ECO:0007669"/>
    <property type="project" value="UniProtKB-UniRule"/>
</dbReference>
<keyword evidence="7 15" id="KW-0378">Hydrolase</keyword>
<feature type="active site" description="Proton donor" evidence="12">
    <location>
        <position position="68"/>
    </location>
</feature>
<dbReference type="Gene3D" id="3.40.140.10">
    <property type="entry name" value="Cytidine Deaminase, domain 2"/>
    <property type="match status" value="1"/>
</dbReference>
<dbReference type="GO" id="GO:0055086">
    <property type="term" value="P:nucleobase-containing small molecule metabolic process"/>
    <property type="evidence" value="ECO:0007669"/>
    <property type="project" value="UniProtKB-ARBA"/>
</dbReference>
<feature type="binding site" evidence="14">
    <location>
        <position position="102"/>
    </location>
    <ligand>
        <name>Zn(2+)</name>
        <dbReference type="ChEBI" id="CHEBI:29105"/>
        <note>catalytic</note>
    </ligand>
</feature>
<keyword evidence="17" id="KW-1185">Reference proteome</keyword>
<keyword evidence="8 14" id="KW-0862">Zinc</keyword>
<evidence type="ECO:0000256" key="13">
    <source>
        <dbReference type="PIRSR" id="PIRSR606262-2"/>
    </source>
</evidence>
<dbReference type="PROSITE" id="PS00903">
    <property type="entry name" value="CYT_DCMP_DEAMINASES_1"/>
    <property type="match status" value="1"/>
</dbReference>
<comment type="function">
    <text evidence="2 15">This enzyme scavenges exogenous and endogenous cytidine and 2'-deoxycytidine for UMP synthesis.</text>
</comment>
<dbReference type="PROSITE" id="PS51747">
    <property type="entry name" value="CYT_DCMP_DEAMINASES_2"/>
    <property type="match status" value="1"/>
</dbReference>
<dbReference type="OrthoDB" id="9795347at2"/>
<dbReference type="KEGG" id="bsed:DN745_16340"/>
<comment type="similarity">
    <text evidence="3 15">Belongs to the cytidine and deoxycytidylate deaminase family.</text>
</comment>
<feature type="binding site" evidence="14">
    <location>
        <position position="66"/>
    </location>
    <ligand>
        <name>Zn(2+)</name>
        <dbReference type="ChEBI" id="CHEBI:29105"/>
        <note>catalytic</note>
    </ligand>
</feature>